<organism evidence="1">
    <name type="scientific">Rhizophagus irregularis (strain DAOM 181602 / DAOM 197198 / MUCL 43194)</name>
    <name type="common">Arbuscular mycorrhizal fungus</name>
    <name type="synonym">Glomus intraradices</name>
    <dbReference type="NCBI Taxonomy" id="747089"/>
    <lineage>
        <taxon>Eukaryota</taxon>
        <taxon>Fungi</taxon>
        <taxon>Fungi incertae sedis</taxon>
        <taxon>Mucoromycota</taxon>
        <taxon>Glomeromycotina</taxon>
        <taxon>Glomeromycetes</taxon>
        <taxon>Glomerales</taxon>
        <taxon>Glomeraceae</taxon>
        <taxon>Rhizophagus</taxon>
    </lineage>
</organism>
<dbReference type="HOGENOM" id="CLU_2147191_0_0_1"/>
<dbReference type="AlphaFoldDB" id="U9SYB8"/>
<protein>
    <submittedName>
        <fullName evidence="1">Uncharacterized protein</fullName>
    </submittedName>
</protein>
<dbReference type="EMBL" id="KI297464">
    <property type="protein sequence ID" value="ESA00092.1"/>
    <property type="molecule type" value="Genomic_DNA"/>
</dbReference>
<sequence length="112" mass="12963">MASNRFRFTFEFEIPKGVIESFHTQFEKVQYILRATINRKPRRKKNSIEVLVPLSNEALMKSILASQKPDLLRVLTAIFEANTMIRIPSNGQYLLPVKQSICQSEIGFTFEL</sequence>
<proteinExistence type="predicted"/>
<reference evidence="1" key="1">
    <citation type="submission" date="2013-07" db="EMBL/GenBank/DDBJ databases">
        <title>The genome of an arbuscular mycorrhizal fungus provides insights into the evolution of the oldest plant symbiosis.</title>
        <authorList>
            <consortium name="DOE Joint Genome Institute"/>
            <person name="Tisserant E."/>
            <person name="Malbreil M."/>
            <person name="Kuo A."/>
            <person name="Kohler A."/>
            <person name="Symeonidi A."/>
            <person name="Balestrini R."/>
            <person name="Charron P."/>
            <person name="Duensing N."/>
            <person name="Frei-dit-Frey N."/>
            <person name="Gianinazzi-Pearson V."/>
            <person name="Gilbert B."/>
            <person name="Handa Y."/>
            <person name="Hijri M."/>
            <person name="Kaul R."/>
            <person name="Kawaguchi M."/>
            <person name="Krajinski F."/>
            <person name="Lammers P."/>
            <person name="Lapierre D."/>
            <person name="Masclaux F.G."/>
            <person name="Murat C."/>
            <person name="Morin E."/>
            <person name="Ndikumana S."/>
            <person name="Pagni M."/>
            <person name="Petitpierre D."/>
            <person name="Requena N."/>
            <person name="Rosikiewicz P."/>
            <person name="Riley R."/>
            <person name="Saito K."/>
            <person name="San Clemente H."/>
            <person name="Shapiro H."/>
            <person name="van Tuinen D."/>
            <person name="Becard G."/>
            <person name="Bonfante P."/>
            <person name="Paszkowski U."/>
            <person name="Shachar-Hill Y."/>
            <person name="Young J.P."/>
            <person name="Sanders I.R."/>
            <person name="Henrissat B."/>
            <person name="Rensing S.A."/>
            <person name="Grigoriev I.V."/>
            <person name="Corradi N."/>
            <person name="Roux C."/>
            <person name="Martin F."/>
        </authorList>
    </citation>
    <scope>NUCLEOTIDE SEQUENCE</scope>
    <source>
        <strain evidence="1">DAOM 197198</strain>
    </source>
</reference>
<accession>U9SYB8</accession>
<gene>
    <name evidence="1" type="ORF">GLOINDRAFT_8851</name>
</gene>
<dbReference type="InterPro" id="IPR014752">
    <property type="entry name" value="Arrestin-like_C"/>
</dbReference>
<dbReference type="Gene3D" id="2.60.40.640">
    <property type="match status" value="1"/>
</dbReference>
<evidence type="ECO:0000313" key="1">
    <source>
        <dbReference type="EMBL" id="ESA00092.1"/>
    </source>
</evidence>
<name>U9SYB8_RHIID</name>